<gene>
    <name evidence="1" type="ORF">AK812_SmicGene7388</name>
</gene>
<name>A0A1Q9ENR0_SYMMI</name>
<reference evidence="1 2" key="1">
    <citation type="submission" date="2016-02" db="EMBL/GenBank/DDBJ databases">
        <title>Genome analysis of coral dinoflagellate symbionts highlights evolutionary adaptations to a symbiotic lifestyle.</title>
        <authorList>
            <person name="Aranda M."/>
            <person name="Li Y."/>
            <person name="Liew Y.J."/>
            <person name="Baumgarten S."/>
            <person name="Simakov O."/>
            <person name="Wilson M."/>
            <person name="Piel J."/>
            <person name="Ashoor H."/>
            <person name="Bougouffa S."/>
            <person name="Bajic V.B."/>
            <person name="Ryu T."/>
            <person name="Ravasi T."/>
            <person name="Bayer T."/>
            <person name="Micklem G."/>
            <person name="Kim H."/>
            <person name="Bhak J."/>
            <person name="Lajeunesse T.C."/>
            <person name="Voolstra C.R."/>
        </authorList>
    </citation>
    <scope>NUCLEOTIDE SEQUENCE [LARGE SCALE GENOMIC DNA]</scope>
    <source>
        <strain evidence="1 2">CCMP2467</strain>
    </source>
</reference>
<dbReference type="EMBL" id="LSRX01000104">
    <property type="protein sequence ID" value="OLQ09064.1"/>
    <property type="molecule type" value="Genomic_DNA"/>
</dbReference>
<dbReference type="Proteomes" id="UP000186817">
    <property type="component" value="Unassembled WGS sequence"/>
</dbReference>
<protein>
    <submittedName>
        <fullName evidence="1">Uncharacterized protein</fullName>
    </submittedName>
</protein>
<accession>A0A1Q9ENR0</accession>
<organism evidence="1 2">
    <name type="scientific">Symbiodinium microadriaticum</name>
    <name type="common">Dinoflagellate</name>
    <name type="synonym">Zooxanthella microadriatica</name>
    <dbReference type="NCBI Taxonomy" id="2951"/>
    <lineage>
        <taxon>Eukaryota</taxon>
        <taxon>Sar</taxon>
        <taxon>Alveolata</taxon>
        <taxon>Dinophyceae</taxon>
        <taxon>Suessiales</taxon>
        <taxon>Symbiodiniaceae</taxon>
        <taxon>Symbiodinium</taxon>
    </lineage>
</organism>
<sequence>MSARAFCGNFAAEDSEGKETKLSSLSQCQDYADGCLRDAMSWYVNQTRAPAPAATVLRAMEPMYKCVQTNADRSVASIKQYTRKVETVEGQVKRLPGKPRTAVITNGRARGLRRPTYLKPLPKPSDRVIEDIDHVIKCLGFDCDFGIDRINHTRRHIGLAEFFFFLKLEDTGQLSYTIAALRGDAEQTAAPEEPTGEDAALG</sequence>
<dbReference type="OrthoDB" id="66881at2759"/>
<evidence type="ECO:0000313" key="2">
    <source>
        <dbReference type="Proteomes" id="UP000186817"/>
    </source>
</evidence>
<comment type="caution">
    <text evidence="1">The sequence shown here is derived from an EMBL/GenBank/DDBJ whole genome shotgun (WGS) entry which is preliminary data.</text>
</comment>
<dbReference type="AlphaFoldDB" id="A0A1Q9ENR0"/>
<proteinExistence type="predicted"/>
<keyword evidence="2" id="KW-1185">Reference proteome</keyword>
<evidence type="ECO:0000313" key="1">
    <source>
        <dbReference type="EMBL" id="OLQ09064.1"/>
    </source>
</evidence>